<comment type="caution">
    <text evidence="1">The sequence shown here is derived from an EMBL/GenBank/DDBJ whole genome shotgun (WGS) entry which is preliminary data.</text>
</comment>
<reference evidence="1 2" key="1">
    <citation type="submission" date="2015-01" db="EMBL/GenBank/DDBJ databases">
        <title>Genome sequence of Jeotgalibacillus alimentarius.</title>
        <authorList>
            <person name="Goh K.M."/>
            <person name="Chan K.-G."/>
            <person name="Yaakop A.S."/>
            <person name="Ee R."/>
            <person name="Gan H.M."/>
            <person name="Chan C.S."/>
        </authorList>
    </citation>
    <scope>NUCLEOTIDE SEQUENCE [LARGE SCALE GENOMIC DNA]</scope>
    <source>
        <strain evidence="1 2">YKJ-13</strain>
    </source>
</reference>
<gene>
    <name evidence="1" type="ORF">KP77_17750</name>
</gene>
<evidence type="ECO:0000313" key="2">
    <source>
        <dbReference type="Proteomes" id="UP000031950"/>
    </source>
</evidence>
<name>A0A0C2RJP7_9BACL</name>
<sequence length="51" mass="5448">MNSCLLFLFGTFQAPLEKPSPQAWNESKSMHSLINKAAGNVAGSLSGIILQ</sequence>
<dbReference type="PATRIC" id="fig|135826.4.peg.1770"/>
<dbReference type="EMBL" id="JXRQ01000017">
    <property type="protein sequence ID" value="KIL50400.1"/>
    <property type="molecule type" value="Genomic_DNA"/>
</dbReference>
<dbReference type="STRING" id="135826.KP77_17750"/>
<dbReference type="Proteomes" id="UP000031950">
    <property type="component" value="Unassembled WGS sequence"/>
</dbReference>
<dbReference type="AlphaFoldDB" id="A0A0C2RJP7"/>
<proteinExistence type="predicted"/>
<evidence type="ECO:0000313" key="1">
    <source>
        <dbReference type="EMBL" id="KIL50400.1"/>
    </source>
</evidence>
<organism evidence="1 2">
    <name type="scientific">Jeotgalibacillus alimentarius</name>
    <dbReference type="NCBI Taxonomy" id="135826"/>
    <lineage>
        <taxon>Bacteria</taxon>
        <taxon>Bacillati</taxon>
        <taxon>Bacillota</taxon>
        <taxon>Bacilli</taxon>
        <taxon>Bacillales</taxon>
        <taxon>Caryophanaceae</taxon>
        <taxon>Jeotgalibacillus</taxon>
    </lineage>
</organism>
<accession>A0A0C2RJP7</accession>
<protein>
    <submittedName>
        <fullName evidence="1">Uncharacterized protein</fullName>
    </submittedName>
</protein>
<keyword evidence="2" id="KW-1185">Reference proteome</keyword>